<name>A0ABW6NPK9_9NOCA</name>
<dbReference type="EMBL" id="JBIALX010000013">
    <property type="protein sequence ID" value="MFF0457090.1"/>
    <property type="molecule type" value="Genomic_DNA"/>
</dbReference>
<sequence>MGDRGWEIVRPREAAHGLAMLGYRDCADAGMELRGGGDSGGDRGG</sequence>
<proteinExistence type="predicted"/>
<accession>A0ABW6NPK9</accession>
<comment type="caution">
    <text evidence="1">The sequence shown here is derived from an EMBL/GenBank/DDBJ whole genome shotgun (WGS) entry which is preliminary data.</text>
</comment>
<evidence type="ECO:0000313" key="2">
    <source>
        <dbReference type="Proteomes" id="UP001601521"/>
    </source>
</evidence>
<evidence type="ECO:0000313" key="1">
    <source>
        <dbReference type="EMBL" id="MFF0457090.1"/>
    </source>
</evidence>
<organism evidence="1 2">
    <name type="scientific">Nocardia africana</name>
    <dbReference type="NCBI Taxonomy" id="134964"/>
    <lineage>
        <taxon>Bacteria</taxon>
        <taxon>Bacillati</taxon>
        <taxon>Actinomycetota</taxon>
        <taxon>Actinomycetes</taxon>
        <taxon>Mycobacteriales</taxon>
        <taxon>Nocardiaceae</taxon>
        <taxon>Nocardia</taxon>
    </lineage>
</organism>
<gene>
    <name evidence="1" type="ORF">ACFYTH_27330</name>
</gene>
<dbReference type="RefSeq" id="WP_387254149.1">
    <property type="nucleotide sequence ID" value="NZ_JBIALX010000013.1"/>
</dbReference>
<keyword evidence="2" id="KW-1185">Reference proteome</keyword>
<dbReference type="Proteomes" id="UP001601521">
    <property type="component" value="Unassembled WGS sequence"/>
</dbReference>
<reference evidence="1 2" key="1">
    <citation type="submission" date="2024-10" db="EMBL/GenBank/DDBJ databases">
        <title>The Natural Products Discovery Center: Release of the First 8490 Sequenced Strains for Exploring Actinobacteria Biosynthetic Diversity.</title>
        <authorList>
            <person name="Kalkreuter E."/>
            <person name="Kautsar S.A."/>
            <person name="Yang D."/>
            <person name="Bader C.D."/>
            <person name="Teijaro C.N."/>
            <person name="Fluegel L."/>
            <person name="Davis C.M."/>
            <person name="Simpson J.R."/>
            <person name="Lauterbach L."/>
            <person name="Steele A.D."/>
            <person name="Gui C."/>
            <person name="Meng S."/>
            <person name="Li G."/>
            <person name="Viehrig K."/>
            <person name="Ye F."/>
            <person name="Su P."/>
            <person name="Kiefer A.F."/>
            <person name="Nichols A."/>
            <person name="Cepeda A.J."/>
            <person name="Yan W."/>
            <person name="Fan B."/>
            <person name="Jiang Y."/>
            <person name="Adhikari A."/>
            <person name="Zheng C.-J."/>
            <person name="Schuster L."/>
            <person name="Cowan T.M."/>
            <person name="Smanski M.J."/>
            <person name="Chevrette M.G."/>
            <person name="De Carvalho L.P.S."/>
            <person name="Shen B."/>
        </authorList>
    </citation>
    <scope>NUCLEOTIDE SEQUENCE [LARGE SCALE GENOMIC DNA]</scope>
    <source>
        <strain evidence="1 2">NPDC004550</strain>
    </source>
</reference>
<protein>
    <submittedName>
        <fullName evidence="1">Uncharacterized protein</fullName>
    </submittedName>
</protein>